<feature type="compositionally biased region" description="Polar residues" evidence="5">
    <location>
        <begin position="592"/>
        <end position="615"/>
    </location>
</feature>
<feature type="compositionally biased region" description="Polar residues" evidence="5">
    <location>
        <begin position="467"/>
        <end position="476"/>
    </location>
</feature>
<proteinExistence type="predicted"/>
<feature type="domain" description="Nucleoporin Nup159/Nup146 N-terminal" evidence="6">
    <location>
        <begin position="102"/>
        <end position="268"/>
    </location>
</feature>
<dbReference type="SUPFAM" id="SSF117289">
    <property type="entry name" value="Nucleoporin domain"/>
    <property type="match status" value="1"/>
</dbReference>
<organism evidence="7">
    <name type="scientific">Sesamum calycinum</name>
    <dbReference type="NCBI Taxonomy" id="2727403"/>
    <lineage>
        <taxon>Eukaryota</taxon>
        <taxon>Viridiplantae</taxon>
        <taxon>Streptophyta</taxon>
        <taxon>Embryophyta</taxon>
        <taxon>Tracheophyta</taxon>
        <taxon>Spermatophyta</taxon>
        <taxon>Magnoliopsida</taxon>
        <taxon>eudicotyledons</taxon>
        <taxon>Gunneridae</taxon>
        <taxon>Pentapetalae</taxon>
        <taxon>asterids</taxon>
        <taxon>lamiids</taxon>
        <taxon>Lamiales</taxon>
        <taxon>Pedaliaceae</taxon>
        <taxon>Sesamum</taxon>
    </lineage>
</organism>
<reference evidence="7" key="2">
    <citation type="journal article" date="2024" name="Plant">
        <title>Genomic evolution and insights into agronomic trait innovations of Sesamum species.</title>
        <authorList>
            <person name="Miao H."/>
            <person name="Wang L."/>
            <person name="Qu L."/>
            <person name="Liu H."/>
            <person name="Sun Y."/>
            <person name="Le M."/>
            <person name="Wang Q."/>
            <person name="Wei S."/>
            <person name="Zheng Y."/>
            <person name="Lin W."/>
            <person name="Duan Y."/>
            <person name="Cao H."/>
            <person name="Xiong S."/>
            <person name="Wang X."/>
            <person name="Wei L."/>
            <person name="Li C."/>
            <person name="Ma Q."/>
            <person name="Ju M."/>
            <person name="Zhao R."/>
            <person name="Li G."/>
            <person name="Mu C."/>
            <person name="Tian Q."/>
            <person name="Mei H."/>
            <person name="Zhang T."/>
            <person name="Gao T."/>
            <person name="Zhang H."/>
        </authorList>
    </citation>
    <scope>NUCLEOTIDE SEQUENCE</scope>
    <source>
        <strain evidence="7">KEN8</strain>
    </source>
</reference>
<feature type="compositionally biased region" description="Polar residues" evidence="5">
    <location>
        <begin position="447"/>
        <end position="458"/>
    </location>
</feature>
<feature type="region of interest" description="Disordered" evidence="5">
    <location>
        <begin position="1005"/>
        <end position="1033"/>
    </location>
</feature>
<evidence type="ECO:0000259" key="6">
    <source>
        <dbReference type="Pfam" id="PF16755"/>
    </source>
</evidence>
<dbReference type="EMBL" id="JACGWM010000002">
    <property type="protein sequence ID" value="KAL0390411.1"/>
    <property type="molecule type" value="Genomic_DNA"/>
</dbReference>
<dbReference type="PANTHER" id="PTHR34418:SF3">
    <property type="entry name" value="NUCLEAR PORE COMPLEX PROTEIN NUP214"/>
    <property type="match status" value="1"/>
</dbReference>
<gene>
    <name evidence="7" type="ORF">Scaly_0398200</name>
</gene>
<feature type="compositionally biased region" description="Polar residues" evidence="5">
    <location>
        <begin position="507"/>
        <end position="525"/>
    </location>
</feature>
<feature type="coiled-coil region" evidence="4">
    <location>
        <begin position="863"/>
        <end position="901"/>
    </location>
</feature>
<reference evidence="7" key="1">
    <citation type="submission" date="2020-06" db="EMBL/GenBank/DDBJ databases">
        <authorList>
            <person name="Li T."/>
            <person name="Hu X."/>
            <person name="Zhang T."/>
            <person name="Song X."/>
            <person name="Zhang H."/>
            <person name="Dai N."/>
            <person name="Sheng W."/>
            <person name="Hou X."/>
            <person name="Wei L."/>
        </authorList>
    </citation>
    <scope>NUCLEOTIDE SEQUENCE</scope>
    <source>
        <strain evidence="7">KEN8</strain>
        <tissue evidence="7">Leaf</tissue>
    </source>
</reference>
<comment type="subcellular location">
    <subcellularLocation>
        <location evidence="1">Nucleus</location>
    </subcellularLocation>
</comment>
<comment type="caution">
    <text evidence="7">The sequence shown here is derived from an EMBL/GenBank/DDBJ whole genome shotgun (WGS) entry which is preliminary data.</text>
</comment>
<dbReference type="InterPro" id="IPR015943">
    <property type="entry name" value="WD40/YVTN_repeat-like_dom_sf"/>
</dbReference>
<feature type="region of interest" description="Disordered" evidence="5">
    <location>
        <begin position="585"/>
        <end position="688"/>
    </location>
</feature>
<dbReference type="GO" id="GO:0005634">
    <property type="term" value="C:nucleus"/>
    <property type="evidence" value="ECO:0007669"/>
    <property type="project" value="UniProtKB-SubCell"/>
</dbReference>
<evidence type="ECO:0000256" key="3">
    <source>
        <dbReference type="ARBA" id="ARBA00023242"/>
    </source>
</evidence>
<dbReference type="GO" id="GO:0017056">
    <property type="term" value="F:structural constituent of nuclear pore"/>
    <property type="evidence" value="ECO:0007669"/>
    <property type="project" value="InterPro"/>
</dbReference>
<evidence type="ECO:0000256" key="4">
    <source>
        <dbReference type="SAM" id="Coils"/>
    </source>
</evidence>
<evidence type="ECO:0000256" key="1">
    <source>
        <dbReference type="ARBA" id="ARBA00004123"/>
    </source>
</evidence>
<dbReference type="Pfam" id="PF16755">
    <property type="entry name" value="Beta-prop_NUP159_NUP214"/>
    <property type="match status" value="1"/>
</dbReference>
<dbReference type="InterPro" id="IPR044694">
    <property type="entry name" value="NUP214"/>
</dbReference>
<feature type="region of interest" description="Disordered" evidence="5">
    <location>
        <begin position="494"/>
        <end position="527"/>
    </location>
</feature>
<feature type="compositionally biased region" description="Basic and acidic residues" evidence="5">
    <location>
        <begin position="641"/>
        <end position="653"/>
    </location>
</feature>
<feature type="region of interest" description="Disordered" evidence="5">
    <location>
        <begin position="438"/>
        <end position="478"/>
    </location>
</feature>
<keyword evidence="3" id="KW-0539">Nucleus</keyword>
<protein>
    <submittedName>
        <fullName evidence="7">Nuclear pore complex protein</fullName>
    </submittedName>
</protein>
<dbReference type="InterPro" id="IPR039462">
    <property type="entry name" value="Nup159/Nup146_N"/>
</dbReference>
<keyword evidence="4" id="KW-0175">Coiled coil</keyword>
<sequence length="1053" mass="116190">MANPPPLELTTDGAALIELDEEIDGDEVGSRNYRFCKVGEGVPIKSDDNSEFDPNASHPNPWLYPNAFVSSLLLIPRDVMASAEEIKEKQTGPSVQELSLVDVSIGKVSILALSADDSLLAVTIDNHVHFFAVSALLHKDQKPSYSVSLDDSICIKDMRWARKVAKAYIILSDDGKLYHGSGQGPPSYVMEGVDSVDWSVKGNFVAVAKKDTVSILSSEFKEKLRFLLQFQSAVGDSDVNQVIKVDSIRWIRPDCIAVGCFQLNDDGEEENYIVQVITTRGRRITDVSAASKPIVLSFSNVFMDFSSDAVPVRDGPHLFLSYLDLYGLAFIANRNLSQHVGLFCWSLDSGKNEAAVIEILNDAWNLYIDSQANGEENVIMGLSVDKVSQNENVRFTLGDEEIEVSPCCVIVCLTIDGKISVFHFASARGALASSEVCASDEEEDDSQASTNHKLSVISSAGGEESRAPTSSPSESYEFSRVAIEKTGAKVTITNELSPSFHLDGRSQKQTSTENTGQKPLTNSQMVKVKVDEPEKALSTKQNQDSNPEYQSIPEVKRSTGFFSAEVVGDPSQQLMNNYPISGRNVDPIGKVPSTSSPSGWSLTRSNARIDSSKPSTGKFLSFPSGDIGNSDKPALQSGGGVERRPTDLKEKAKPSVSFTSFGQTDLSAQGNRNSLPGSPGTQVPLTESVASGKSFPSEFRKELSAAPSPAGLPYSAQKASKQFGNVEEMARKLDKLLEGIEGKGGFRDASITSQTRSVVELEDCIWALSDRCRTWRDAYRKEEGLMDERLKEVQLLLDKTIQESCFLFVLYEAVNGVFLEQNYRLRNSPPTAYDKFASKESVYGRDLQASEATDSRYWELWNRQKLSSEMELKRRRILELNQELTNKLIELERHFNSLEFNKFGEDGGMTRNRRVLQNSHRHSRQIQPLHILHNTMHAQLAAAEQLSGCLSKQMAALSIESSGKHDMKRQLFESIGLSYVGDTKTSPARTRTSITPSDQKHFITSGSIASKDQSRRNQASSAKSYEPETARRRRDSLERVTFLPCWSLAFAST</sequence>
<feature type="compositionally biased region" description="Polar residues" evidence="5">
    <location>
        <begin position="1005"/>
        <end position="1023"/>
    </location>
</feature>
<dbReference type="Gene3D" id="2.130.10.10">
    <property type="entry name" value="YVTN repeat-like/Quinoprotein amine dehydrogenase"/>
    <property type="match status" value="1"/>
</dbReference>
<evidence type="ECO:0000313" key="7">
    <source>
        <dbReference type="EMBL" id="KAL0390411.1"/>
    </source>
</evidence>
<name>A0AAW2SD38_9LAMI</name>
<feature type="compositionally biased region" description="Polar residues" evidence="5">
    <location>
        <begin position="656"/>
        <end position="688"/>
    </location>
</feature>
<dbReference type="AlphaFoldDB" id="A0AAW2SD38"/>
<dbReference type="PANTHER" id="PTHR34418">
    <property type="entry name" value="NUCLEAR PORE COMPLEX PROTEIN NUP214 ISOFORM X1"/>
    <property type="match status" value="1"/>
</dbReference>
<evidence type="ECO:0000256" key="2">
    <source>
        <dbReference type="ARBA" id="ARBA00022448"/>
    </source>
</evidence>
<dbReference type="GO" id="GO:0006405">
    <property type="term" value="P:RNA export from nucleus"/>
    <property type="evidence" value="ECO:0007669"/>
    <property type="project" value="InterPro"/>
</dbReference>
<evidence type="ECO:0000256" key="5">
    <source>
        <dbReference type="SAM" id="MobiDB-lite"/>
    </source>
</evidence>
<keyword evidence="2" id="KW-0813">Transport</keyword>
<accession>A0AAW2SD38</accession>